<dbReference type="OrthoDB" id="3227921at2759"/>
<evidence type="ECO:0000313" key="3">
    <source>
        <dbReference type="EMBL" id="KAF5349493.1"/>
    </source>
</evidence>
<feature type="transmembrane region" description="Helical" evidence="2">
    <location>
        <begin position="177"/>
        <end position="194"/>
    </location>
</feature>
<protein>
    <recommendedName>
        <fullName evidence="5">Transmembrane protein</fullName>
    </recommendedName>
</protein>
<reference evidence="3 4" key="1">
    <citation type="journal article" date="2020" name="ISME J.">
        <title>Uncovering the hidden diversity of litter-decomposition mechanisms in mushroom-forming fungi.</title>
        <authorList>
            <person name="Floudas D."/>
            <person name="Bentzer J."/>
            <person name="Ahren D."/>
            <person name="Johansson T."/>
            <person name="Persson P."/>
            <person name="Tunlid A."/>
        </authorList>
    </citation>
    <scope>NUCLEOTIDE SEQUENCE [LARGE SCALE GENOMIC DNA]</scope>
    <source>
        <strain evidence="3 4">CBS 146.42</strain>
    </source>
</reference>
<feature type="transmembrane region" description="Helical" evidence="2">
    <location>
        <begin position="112"/>
        <end position="136"/>
    </location>
</feature>
<keyword evidence="4" id="KW-1185">Reference proteome</keyword>
<name>A0A8H5CYP4_9AGAR</name>
<feature type="region of interest" description="Disordered" evidence="1">
    <location>
        <begin position="529"/>
        <end position="584"/>
    </location>
</feature>
<feature type="compositionally biased region" description="Basic and acidic residues" evidence="1">
    <location>
        <begin position="529"/>
        <end position="549"/>
    </location>
</feature>
<evidence type="ECO:0000256" key="1">
    <source>
        <dbReference type="SAM" id="MobiDB-lite"/>
    </source>
</evidence>
<comment type="caution">
    <text evidence="3">The sequence shown here is derived from an EMBL/GenBank/DDBJ whole genome shotgun (WGS) entry which is preliminary data.</text>
</comment>
<keyword evidence="2" id="KW-1133">Transmembrane helix</keyword>
<feature type="transmembrane region" description="Helical" evidence="2">
    <location>
        <begin position="477"/>
        <end position="495"/>
    </location>
</feature>
<sequence length="584" mass="65782">MSFSFSFKKRLTQVMIFDGLATLLFWLLSVVGQVLESVAPKDVVISAVVLILPLLSVTVHNILRLKVRSWKYCWRIFELLYSLLELIAVGYQALDVAFLPTSPGFFDPSSRYLAYVVASFLITLVLAQILMIYCSLRDIWLLGTRSLFRAYNLSRVPNRSEDQSREIFGSLVWKPRYEFSFLFSSKILILMISWYDCSPEAPLSLWARSCCAILCAAIIAFVALYQFVVKPVDILSSGQVYFKVYRQTLDSSYHVHSPGGGLVVFPPPYNITGPSNDIITLSILEQPELVPTPSCEGNTIIVRDQAAVLCQWNSTEIALTTEVIFSVDFSRVTPDLPSHALFYLYDGRLDSARETISTIQPTILRPGMHVLGVSTPLLRQTFQTTSIRSAIFGISSSKDDEIYRLFKINELLPNPSPPDVNTSQTASIRLVLHRPDSVLLEVDTREDVIVAGLGFIGGLWTTVNGVFATIFGCTLTLVLFGTKPLSVYGLIPLFYKKRPSLYTDKSSEITQAERDDIYRIIRQHLIDVDSDKPSSQHSEKDAEGGRDQEYEYEPLDLEGRNPEEHQSEILYLQPARIEHEGEKP</sequence>
<feature type="transmembrane region" description="Helical" evidence="2">
    <location>
        <begin position="12"/>
        <end position="31"/>
    </location>
</feature>
<accession>A0A8H5CYP4</accession>
<feature type="transmembrane region" description="Helical" evidence="2">
    <location>
        <begin position="43"/>
        <end position="63"/>
    </location>
</feature>
<evidence type="ECO:0000313" key="4">
    <source>
        <dbReference type="Proteomes" id="UP000559027"/>
    </source>
</evidence>
<proteinExistence type="predicted"/>
<feature type="transmembrane region" description="Helical" evidence="2">
    <location>
        <begin position="448"/>
        <end position="471"/>
    </location>
</feature>
<gene>
    <name evidence="3" type="ORF">D9756_008910</name>
</gene>
<feature type="transmembrane region" description="Helical" evidence="2">
    <location>
        <begin position="72"/>
        <end position="92"/>
    </location>
</feature>
<dbReference type="Proteomes" id="UP000559027">
    <property type="component" value="Unassembled WGS sequence"/>
</dbReference>
<dbReference type="EMBL" id="JAACJO010000016">
    <property type="protein sequence ID" value="KAF5349493.1"/>
    <property type="molecule type" value="Genomic_DNA"/>
</dbReference>
<evidence type="ECO:0000256" key="2">
    <source>
        <dbReference type="SAM" id="Phobius"/>
    </source>
</evidence>
<keyword evidence="2" id="KW-0472">Membrane</keyword>
<evidence type="ECO:0008006" key="5">
    <source>
        <dbReference type="Google" id="ProtNLM"/>
    </source>
</evidence>
<dbReference type="AlphaFoldDB" id="A0A8H5CYP4"/>
<feature type="transmembrane region" description="Helical" evidence="2">
    <location>
        <begin position="206"/>
        <end position="228"/>
    </location>
</feature>
<feature type="compositionally biased region" description="Basic and acidic residues" evidence="1">
    <location>
        <begin position="557"/>
        <end position="567"/>
    </location>
</feature>
<keyword evidence="2" id="KW-0812">Transmembrane</keyword>
<organism evidence="3 4">
    <name type="scientific">Leucocoprinus leucothites</name>
    <dbReference type="NCBI Taxonomy" id="201217"/>
    <lineage>
        <taxon>Eukaryota</taxon>
        <taxon>Fungi</taxon>
        <taxon>Dikarya</taxon>
        <taxon>Basidiomycota</taxon>
        <taxon>Agaricomycotina</taxon>
        <taxon>Agaricomycetes</taxon>
        <taxon>Agaricomycetidae</taxon>
        <taxon>Agaricales</taxon>
        <taxon>Agaricineae</taxon>
        <taxon>Agaricaceae</taxon>
        <taxon>Leucocoprinus</taxon>
    </lineage>
</organism>